<gene>
    <name evidence="4" type="ORF">GCM10018781_45300</name>
</gene>
<dbReference type="Gene3D" id="3.40.50.880">
    <property type="match status" value="1"/>
</dbReference>
<dbReference type="Gene3D" id="1.10.10.60">
    <property type="entry name" value="Homeodomain-like"/>
    <property type="match status" value="1"/>
</dbReference>
<dbReference type="CDD" id="cd03137">
    <property type="entry name" value="GATase1_AraC_1"/>
    <property type="match status" value="1"/>
</dbReference>
<dbReference type="InterPro" id="IPR018060">
    <property type="entry name" value="HTH_AraC"/>
</dbReference>
<sequence>MSAADRGAPHRVAVLALDRVIAFELAIPSRIFESAKAPDGTPLYQVATCTLDGGPVATSSDFRISVDHGPELLERADTVVIPAAAEIADLYAAGGPGPGTAAALARVRPGTRLVSICTGAFVLAAAGLLDGRPATTHWRHTAQFAALFPEVRLDPDVLFTDDGDVLTSGGVAAGVDLCLHLVRRDHGSAVANAVARTCIVPPWREGGQKQYVELPRPATGTAGPGTAAVRAWILEHLDEPLTLRELAARAGTSVRTFTRRFREETGSSPGQWLTLQRTERARQLLEGTDLTIDQVARESGFGTAASLRLQLRGRLDVAPSAYRRTFREVERPRPA</sequence>
<feature type="domain" description="HTH araC/xylS-type" evidence="3">
    <location>
        <begin position="227"/>
        <end position="325"/>
    </location>
</feature>
<dbReference type="InterPro" id="IPR052158">
    <property type="entry name" value="INH-QAR"/>
</dbReference>
<dbReference type="RefSeq" id="WP_190212727.1">
    <property type="nucleotide sequence ID" value="NZ_BNBO01000027.1"/>
</dbReference>
<dbReference type="Proteomes" id="UP000617734">
    <property type="component" value="Unassembled WGS sequence"/>
</dbReference>
<evidence type="ECO:0000256" key="1">
    <source>
        <dbReference type="ARBA" id="ARBA00023015"/>
    </source>
</evidence>
<proteinExistence type="predicted"/>
<organism evidence="4 5">
    <name type="scientific">Kitasatospora indigofera</name>
    <dbReference type="NCBI Taxonomy" id="67307"/>
    <lineage>
        <taxon>Bacteria</taxon>
        <taxon>Bacillati</taxon>
        <taxon>Actinomycetota</taxon>
        <taxon>Actinomycetes</taxon>
        <taxon>Kitasatosporales</taxon>
        <taxon>Streptomycetaceae</taxon>
        <taxon>Kitasatospora</taxon>
    </lineage>
</organism>
<dbReference type="GO" id="GO:0003700">
    <property type="term" value="F:DNA-binding transcription factor activity"/>
    <property type="evidence" value="ECO:0007669"/>
    <property type="project" value="InterPro"/>
</dbReference>
<evidence type="ECO:0000259" key="3">
    <source>
        <dbReference type="PROSITE" id="PS01124"/>
    </source>
</evidence>
<evidence type="ECO:0000313" key="4">
    <source>
        <dbReference type="EMBL" id="GHH75726.1"/>
    </source>
</evidence>
<dbReference type="InterPro" id="IPR029062">
    <property type="entry name" value="Class_I_gatase-like"/>
</dbReference>
<accession>A0A919G0H3</accession>
<dbReference type="PANTHER" id="PTHR43130">
    <property type="entry name" value="ARAC-FAMILY TRANSCRIPTIONAL REGULATOR"/>
    <property type="match status" value="1"/>
</dbReference>
<reference evidence="4" key="2">
    <citation type="submission" date="2020-09" db="EMBL/GenBank/DDBJ databases">
        <authorList>
            <person name="Sun Q."/>
            <person name="Ohkuma M."/>
        </authorList>
    </citation>
    <scope>NUCLEOTIDE SEQUENCE</scope>
    <source>
        <strain evidence="4">JCM 4646</strain>
    </source>
</reference>
<dbReference type="GeneID" id="95354917"/>
<dbReference type="PROSITE" id="PS01124">
    <property type="entry name" value="HTH_ARAC_FAMILY_2"/>
    <property type="match status" value="1"/>
</dbReference>
<dbReference type="Pfam" id="PF01965">
    <property type="entry name" value="DJ-1_PfpI"/>
    <property type="match status" value="1"/>
</dbReference>
<dbReference type="InterPro" id="IPR009057">
    <property type="entry name" value="Homeodomain-like_sf"/>
</dbReference>
<dbReference type="AlphaFoldDB" id="A0A919G0H3"/>
<dbReference type="SMART" id="SM00342">
    <property type="entry name" value="HTH_ARAC"/>
    <property type="match status" value="1"/>
</dbReference>
<reference evidence="4" key="1">
    <citation type="journal article" date="2014" name="Int. J. Syst. Evol. Microbiol.">
        <title>Complete genome sequence of Corynebacterium casei LMG S-19264T (=DSM 44701T), isolated from a smear-ripened cheese.</title>
        <authorList>
            <consortium name="US DOE Joint Genome Institute (JGI-PGF)"/>
            <person name="Walter F."/>
            <person name="Albersmeier A."/>
            <person name="Kalinowski J."/>
            <person name="Ruckert C."/>
        </authorList>
    </citation>
    <scope>NUCLEOTIDE SEQUENCE</scope>
    <source>
        <strain evidence="4">JCM 4646</strain>
    </source>
</reference>
<dbReference type="SUPFAM" id="SSF52317">
    <property type="entry name" value="Class I glutamine amidotransferase-like"/>
    <property type="match status" value="1"/>
</dbReference>
<dbReference type="InterPro" id="IPR002818">
    <property type="entry name" value="DJ-1/PfpI"/>
</dbReference>
<keyword evidence="2" id="KW-0804">Transcription</keyword>
<comment type="caution">
    <text evidence="4">The sequence shown here is derived from an EMBL/GenBank/DDBJ whole genome shotgun (WGS) entry which is preliminary data.</text>
</comment>
<keyword evidence="1" id="KW-0805">Transcription regulation</keyword>
<keyword evidence="5" id="KW-1185">Reference proteome</keyword>
<evidence type="ECO:0000256" key="2">
    <source>
        <dbReference type="ARBA" id="ARBA00023163"/>
    </source>
</evidence>
<name>A0A919G0H3_9ACTN</name>
<protein>
    <submittedName>
        <fullName evidence="4">AraC family transcriptional regulator</fullName>
    </submittedName>
</protein>
<dbReference type="GO" id="GO:0043565">
    <property type="term" value="F:sequence-specific DNA binding"/>
    <property type="evidence" value="ECO:0007669"/>
    <property type="project" value="InterPro"/>
</dbReference>
<dbReference type="EMBL" id="BNBO01000027">
    <property type="protein sequence ID" value="GHH75726.1"/>
    <property type="molecule type" value="Genomic_DNA"/>
</dbReference>
<dbReference type="PANTHER" id="PTHR43130:SF3">
    <property type="entry name" value="HTH-TYPE TRANSCRIPTIONAL REGULATOR RV1931C"/>
    <property type="match status" value="1"/>
</dbReference>
<dbReference type="SUPFAM" id="SSF46689">
    <property type="entry name" value="Homeodomain-like"/>
    <property type="match status" value="2"/>
</dbReference>
<evidence type="ECO:0000313" key="5">
    <source>
        <dbReference type="Proteomes" id="UP000617734"/>
    </source>
</evidence>
<dbReference type="Pfam" id="PF12833">
    <property type="entry name" value="HTH_18"/>
    <property type="match status" value="1"/>
</dbReference>